<dbReference type="EMBL" id="AP026866">
    <property type="protein sequence ID" value="BDS05106.1"/>
    <property type="molecule type" value="Genomic_DNA"/>
</dbReference>
<accession>A0AAT9FGL3</accession>
<gene>
    <name evidence="2" type="ORF">NT6N_01460</name>
</gene>
<proteinExistence type="predicted"/>
<dbReference type="KEGG" id="osu:NT6N_01460"/>
<keyword evidence="1" id="KW-0812">Transmembrane</keyword>
<organism evidence="2">
    <name type="scientific">Oceaniferula spumae</name>
    <dbReference type="NCBI Taxonomy" id="2979115"/>
    <lineage>
        <taxon>Bacteria</taxon>
        <taxon>Pseudomonadati</taxon>
        <taxon>Verrucomicrobiota</taxon>
        <taxon>Verrucomicrobiia</taxon>
        <taxon>Verrucomicrobiales</taxon>
        <taxon>Verrucomicrobiaceae</taxon>
        <taxon>Oceaniferula</taxon>
    </lineage>
</organism>
<evidence type="ECO:0000313" key="2">
    <source>
        <dbReference type="EMBL" id="BDS05106.1"/>
    </source>
</evidence>
<feature type="transmembrane region" description="Helical" evidence="1">
    <location>
        <begin position="120"/>
        <end position="140"/>
    </location>
</feature>
<dbReference type="AlphaFoldDB" id="A0AAT9FGL3"/>
<protein>
    <submittedName>
        <fullName evidence="2">Uncharacterized protein</fullName>
    </submittedName>
</protein>
<keyword evidence="1" id="KW-0472">Membrane</keyword>
<name>A0AAT9FGL3_9BACT</name>
<evidence type="ECO:0000256" key="1">
    <source>
        <dbReference type="SAM" id="Phobius"/>
    </source>
</evidence>
<keyword evidence="1" id="KW-1133">Transmembrane helix</keyword>
<sequence length="253" mass="27274">MSDNMEYHLDAELLELESQLAALVPSAVPSEMFVAMQQTLGDAVESESSAHDAELEDLETHLGQLAPAGLSVDMISRMAIAMDRWHEYVPVEEKVVPFGTQDSAPVNKLGEKKAKRSSAYGMYAAAAAVALLGAVTALVMPHLDSAAPASAGTVADSGNEKIFTPANTQPDSRSVHAVDVSNAPRDAWMVPNSLSHMVTNTSDTGVLITRDNVPHRSIRIDYVDRLKVLDEDGREIEINRPGVQYVLIPVQTN</sequence>
<reference evidence="2" key="1">
    <citation type="submission" date="2024-07" db="EMBL/GenBank/DDBJ databases">
        <title>Complete genome sequence of Verrucomicrobiaceae bacterium NT6N.</title>
        <authorList>
            <person name="Huang C."/>
            <person name="Takami H."/>
            <person name="Hamasaki K."/>
        </authorList>
    </citation>
    <scope>NUCLEOTIDE SEQUENCE</scope>
    <source>
        <strain evidence="2">NT6N</strain>
    </source>
</reference>